<dbReference type="InterPro" id="IPR036138">
    <property type="entry name" value="PBP_dimer_sf"/>
</dbReference>
<comment type="subcellular location">
    <subcellularLocation>
        <location evidence="1">Membrane</location>
    </subcellularLocation>
</comment>
<gene>
    <name evidence="8" type="primary">pbp3</name>
    <name evidence="8" type="ORF">CPJCM30710_14980</name>
</gene>
<feature type="domain" description="Penicillin-binding protein transpeptidase" evidence="5">
    <location>
        <begin position="364"/>
        <end position="680"/>
    </location>
</feature>
<organism evidence="8 9">
    <name type="scientific">Clostridium polyendosporum</name>
    <dbReference type="NCBI Taxonomy" id="69208"/>
    <lineage>
        <taxon>Bacteria</taxon>
        <taxon>Bacillati</taxon>
        <taxon>Bacillota</taxon>
        <taxon>Clostridia</taxon>
        <taxon>Eubacteriales</taxon>
        <taxon>Clostridiaceae</taxon>
        <taxon>Clostridium</taxon>
    </lineage>
</organism>
<dbReference type="InterPro" id="IPR032710">
    <property type="entry name" value="NTF2-like_dom_sf"/>
</dbReference>
<dbReference type="EMBL" id="BOPZ01000010">
    <property type="protein sequence ID" value="GIM28832.1"/>
    <property type="molecule type" value="Genomic_DNA"/>
</dbReference>
<name>A0A919VG49_9CLOT</name>
<evidence type="ECO:0000256" key="4">
    <source>
        <dbReference type="SAM" id="SignalP"/>
    </source>
</evidence>
<dbReference type="PANTHER" id="PTHR30627">
    <property type="entry name" value="PEPTIDOGLYCAN D,D-TRANSPEPTIDASE"/>
    <property type="match status" value="1"/>
</dbReference>
<dbReference type="Pfam" id="PF03717">
    <property type="entry name" value="PBP_dimer"/>
    <property type="match status" value="1"/>
</dbReference>
<dbReference type="GO" id="GO:0071555">
    <property type="term" value="P:cell wall organization"/>
    <property type="evidence" value="ECO:0007669"/>
    <property type="project" value="TreeGrafter"/>
</dbReference>
<dbReference type="AlphaFoldDB" id="A0A919VG49"/>
<dbReference type="Gene3D" id="3.30.1390.30">
    <property type="entry name" value="Penicillin-binding protein 2a, domain 3"/>
    <property type="match status" value="1"/>
</dbReference>
<comment type="caution">
    <text evidence="8">The sequence shown here is derived from an EMBL/GenBank/DDBJ whole genome shotgun (WGS) entry which is preliminary data.</text>
</comment>
<dbReference type="SUPFAM" id="SSF56519">
    <property type="entry name" value="Penicillin binding protein dimerisation domain"/>
    <property type="match status" value="1"/>
</dbReference>
<dbReference type="GO" id="GO:0046677">
    <property type="term" value="P:response to antibiotic"/>
    <property type="evidence" value="ECO:0007669"/>
    <property type="project" value="InterPro"/>
</dbReference>
<evidence type="ECO:0000259" key="5">
    <source>
        <dbReference type="Pfam" id="PF00905"/>
    </source>
</evidence>
<dbReference type="Gene3D" id="3.10.450.100">
    <property type="entry name" value="NTF2-like, domain 1"/>
    <property type="match status" value="1"/>
</dbReference>
<evidence type="ECO:0000313" key="9">
    <source>
        <dbReference type="Proteomes" id="UP000679179"/>
    </source>
</evidence>
<dbReference type="RefSeq" id="WP_212903552.1">
    <property type="nucleotide sequence ID" value="NZ_BOPZ01000010.1"/>
</dbReference>
<evidence type="ECO:0000256" key="3">
    <source>
        <dbReference type="ARBA" id="ARBA00023136"/>
    </source>
</evidence>
<dbReference type="InterPro" id="IPR012338">
    <property type="entry name" value="Beta-lactam/transpept-like"/>
</dbReference>
<keyword evidence="3" id="KW-0472">Membrane</keyword>
<accession>A0A919VG49</accession>
<dbReference type="InterPro" id="IPR007887">
    <property type="entry name" value="MecA_N"/>
</dbReference>
<proteinExistence type="inferred from homology"/>
<evidence type="ECO:0000259" key="7">
    <source>
        <dbReference type="Pfam" id="PF05223"/>
    </source>
</evidence>
<dbReference type="InterPro" id="IPR001460">
    <property type="entry name" value="PCN-bd_Tpept"/>
</dbReference>
<evidence type="ECO:0000259" key="6">
    <source>
        <dbReference type="Pfam" id="PF03717"/>
    </source>
</evidence>
<comment type="similarity">
    <text evidence="2">Belongs to the transpeptidase family.</text>
</comment>
<dbReference type="InterPro" id="IPR005311">
    <property type="entry name" value="PBP_dimer"/>
</dbReference>
<dbReference type="InterPro" id="IPR050515">
    <property type="entry name" value="Beta-lactam/transpept"/>
</dbReference>
<sequence>MINTYITRRFSLLVATAALMAVSLIFTACGKEPDAYGTFEVYKEKWEKKEFDEMYSMLSNKTKETISEKDFIERYSNIYKGIDGENISITVDSSNDSKDSKEDTIKIPFSISMDTLAGNIKIPKYEVTLIKEKVDKKKQWSIVWNEKMIFPDMEPDDKVKAQSFYAKRGELYDRNGKGLAINAPIITLGIHPSKFNNANIKEMTKILDIQAEFIENKLNANNNPEFFVPIVDIAPSEEARISEVMKLEGVLQQKKDGRIYPGGEAFGSLIGNIGPVTAEDLEKLKGKGYNSASVIGKRGLEQTYEEKLKGENGGIIYISKQKDGKEINKIEIAKKEVKHGESIKLAIDFDLQKKIYQEMNREPGAAAAVNPKNGEVLAMVSSPSFDSNVFTTYTTESQKVAWKNSLETEFTNRFKNVYSPGSTFKLITAAIGLNKGIIKPEEAINIQGSEWQPDTSWGEYKITRMVDPGRSVNLKDAFVYSDNIYFGKAALNVGKDDFTKEVTKFGLGEQLPISYPITKSQVANGDSIKSDVLLADSGFGQGEILMSPLHIALVYSSVVNDGNIMSPTLESVNENNPSKVWKENLISKENTKVLIDGLTAVVENTSGTGHSAKIDGVSLAGKTGTAELKKSYDDKDAEQVGWFVSMNTDNPKIAVSMVMENVKDRGGSHYVVPKVRNIMEYYLVQNKQN</sequence>
<dbReference type="Proteomes" id="UP000679179">
    <property type="component" value="Unassembled WGS sequence"/>
</dbReference>
<protein>
    <submittedName>
        <fullName evidence="8">Penicillin-binding protein 3</fullName>
    </submittedName>
</protein>
<dbReference type="GO" id="GO:0005886">
    <property type="term" value="C:plasma membrane"/>
    <property type="evidence" value="ECO:0007669"/>
    <property type="project" value="TreeGrafter"/>
</dbReference>
<reference evidence="8" key="1">
    <citation type="submission" date="2021-03" db="EMBL/GenBank/DDBJ databases">
        <title>Taxonomic study of Clostridium polyendosporum from meadow-gley soil under rice.</title>
        <authorList>
            <person name="Kobayashi H."/>
            <person name="Tanizawa Y."/>
            <person name="Yagura M."/>
        </authorList>
    </citation>
    <scope>NUCLEOTIDE SEQUENCE</scope>
    <source>
        <strain evidence="8">JCM 30710</strain>
    </source>
</reference>
<feature type="domain" description="Penicillin-binding protein dimerisation" evidence="6">
    <location>
        <begin position="165"/>
        <end position="330"/>
    </location>
</feature>
<dbReference type="Gene3D" id="3.90.1310.10">
    <property type="entry name" value="Penicillin-binding protein 2a (Domain 2)"/>
    <property type="match status" value="1"/>
</dbReference>
<feature type="chain" id="PRO_5038511971" evidence="4">
    <location>
        <begin position="29"/>
        <end position="689"/>
    </location>
</feature>
<dbReference type="Pfam" id="PF05223">
    <property type="entry name" value="MecA_N"/>
    <property type="match status" value="1"/>
</dbReference>
<dbReference type="GO" id="GO:0071972">
    <property type="term" value="F:peptidoglycan L,D-transpeptidase activity"/>
    <property type="evidence" value="ECO:0007669"/>
    <property type="project" value="TreeGrafter"/>
</dbReference>
<feature type="domain" description="NTF2-like N-terminal transpeptidase" evidence="7">
    <location>
        <begin position="36"/>
        <end position="157"/>
    </location>
</feature>
<dbReference type="Gene3D" id="3.40.710.10">
    <property type="entry name" value="DD-peptidase/beta-lactamase superfamily"/>
    <property type="match status" value="1"/>
</dbReference>
<evidence type="ECO:0000256" key="2">
    <source>
        <dbReference type="ARBA" id="ARBA00007171"/>
    </source>
</evidence>
<evidence type="ECO:0000313" key="8">
    <source>
        <dbReference type="EMBL" id="GIM28832.1"/>
    </source>
</evidence>
<dbReference type="SUPFAM" id="SSF54427">
    <property type="entry name" value="NTF2-like"/>
    <property type="match status" value="1"/>
</dbReference>
<dbReference type="GO" id="GO:0008658">
    <property type="term" value="F:penicillin binding"/>
    <property type="evidence" value="ECO:0007669"/>
    <property type="project" value="InterPro"/>
</dbReference>
<dbReference type="SUPFAM" id="SSF56601">
    <property type="entry name" value="beta-lactamase/transpeptidase-like"/>
    <property type="match status" value="1"/>
</dbReference>
<keyword evidence="4" id="KW-0732">Signal</keyword>
<evidence type="ECO:0000256" key="1">
    <source>
        <dbReference type="ARBA" id="ARBA00004370"/>
    </source>
</evidence>
<keyword evidence="9" id="KW-1185">Reference proteome</keyword>
<dbReference type="Pfam" id="PF00905">
    <property type="entry name" value="Transpeptidase"/>
    <property type="match status" value="1"/>
</dbReference>
<feature type="signal peptide" evidence="4">
    <location>
        <begin position="1"/>
        <end position="28"/>
    </location>
</feature>
<dbReference type="PANTHER" id="PTHR30627:SF25">
    <property type="entry name" value="PENICILLIN-BINDING PROTEIN 3"/>
    <property type="match status" value="1"/>
</dbReference>